<protein>
    <submittedName>
        <fullName evidence="1">Uncharacterized protein</fullName>
    </submittedName>
</protein>
<proteinExistence type="predicted"/>
<feature type="non-terminal residue" evidence="1">
    <location>
        <position position="64"/>
    </location>
</feature>
<dbReference type="Proteomes" id="UP000265520">
    <property type="component" value="Unassembled WGS sequence"/>
</dbReference>
<sequence length="64" mass="7662">MLLPKAWRKVLLPLLFKLKEEEEEEKVKVAKLEEEKVNVTDLEKLKVKVPRSIKEIILVLYLYQ</sequence>
<keyword evidence="2" id="KW-1185">Reference proteome</keyword>
<dbReference type="AlphaFoldDB" id="A0A392QKT6"/>
<evidence type="ECO:0000313" key="2">
    <source>
        <dbReference type="Proteomes" id="UP000265520"/>
    </source>
</evidence>
<comment type="caution">
    <text evidence="1">The sequence shown here is derived from an EMBL/GenBank/DDBJ whole genome shotgun (WGS) entry which is preliminary data.</text>
</comment>
<organism evidence="1 2">
    <name type="scientific">Trifolium medium</name>
    <dbReference type="NCBI Taxonomy" id="97028"/>
    <lineage>
        <taxon>Eukaryota</taxon>
        <taxon>Viridiplantae</taxon>
        <taxon>Streptophyta</taxon>
        <taxon>Embryophyta</taxon>
        <taxon>Tracheophyta</taxon>
        <taxon>Spermatophyta</taxon>
        <taxon>Magnoliopsida</taxon>
        <taxon>eudicotyledons</taxon>
        <taxon>Gunneridae</taxon>
        <taxon>Pentapetalae</taxon>
        <taxon>rosids</taxon>
        <taxon>fabids</taxon>
        <taxon>Fabales</taxon>
        <taxon>Fabaceae</taxon>
        <taxon>Papilionoideae</taxon>
        <taxon>50 kb inversion clade</taxon>
        <taxon>NPAAA clade</taxon>
        <taxon>Hologalegina</taxon>
        <taxon>IRL clade</taxon>
        <taxon>Trifolieae</taxon>
        <taxon>Trifolium</taxon>
    </lineage>
</organism>
<name>A0A392QKT6_9FABA</name>
<dbReference type="EMBL" id="LXQA010141788">
    <property type="protein sequence ID" value="MCI24494.1"/>
    <property type="molecule type" value="Genomic_DNA"/>
</dbReference>
<accession>A0A392QKT6</accession>
<reference evidence="1 2" key="1">
    <citation type="journal article" date="2018" name="Front. Plant Sci.">
        <title>Red Clover (Trifolium pratense) and Zigzag Clover (T. medium) - A Picture of Genomic Similarities and Differences.</title>
        <authorList>
            <person name="Dluhosova J."/>
            <person name="Istvanek J."/>
            <person name="Nedelnik J."/>
            <person name="Repkova J."/>
        </authorList>
    </citation>
    <scope>NUCLEOTIDE SEQUENCE [LARGE SCALE GENOMIC DNA]</scope>
    <source>
        <strain evidence="2">cv. 10/8</strain>
        <tissue evidence="1">Leaf</tissue>
    </source>
</reference>
<evidence type="ECO:0000313" key="1">
    <source>
        <dbReference type="EMBL" id="MCI24494.1"/>
    </source>
</evidence>